<dbReference type="AlphaFoldDB" id="A0A316BZL7"/>
<dbReference type="SUPFAM" id="SSF52833">
    <property type="entry name" value="Thioredoxin-like"/>
    <property type="match status" value="1"/>
</dbReference>
<evidence type="ECO:0000259" key="2">
    <source>
        <dbReference type="PROSITE" id="PS50405"/>
    </source>
</evidence>
<sequence>MIRIYGMTESGNCYKPRLLLAKLDLPFEHVEVSSRSGATRSANYLARNPNGMVPLLEIEDGRMLAESNAMLLYLAEGTRFLPADPYRRGLAYQWLFFEQYSHEPYIAVRKALLTFPERAKDATPERLAVTLERGNKALGVMEKHLAGNAFFAGDAMSVADIALYAYTHAAGEGGFDLAAYPAVSTWLKRVRADPGHVSIDWLP</sequence>
<dbReference type="InterPro" id="IPR036282">
    <property type="entry name" value="Glutathione-S-Trfase_C_sf"/>
</dbReference>
<dbReference type="PROSITE" id="PS50405">
    <property type="entry name" value="GST_CTER"/>
    <property type="match status" value="1"/>
</dbReference>
<dbReference type="Gene3D" id="3.40.30.10">
    <property type="entry name" value="Glutaredoxin"/>
    <property type="match status" value="1"/>
</dbReference>
<dbReference type="PANTHER" id="PTHR44051:SF2">
    <property type="entry name" value="HYPOTHETICAL GLUTATHIONE S-TRANSFERASE LIKE PROTEIN"/>
    <property type="match status" value="1"/>
</dbReference>
<dbReference type="InterPro" id="IPR040079">
    <property type="entry name" value="Glutathione_S-Trfase"/>
</dbReference>
<dbReference type="Proteomes" id="UP000245396">
    <property type="component" value="Unassembled WGS sequence"/>
</dbReference>
<dbReference type="InterPro" id="IPR010987">
    <property type="entry name" value="Glutathione-S-Trfase_C-like"/>
</dbReference>
<proteinExistence type="predicted"/>
<dbReference type="SUPFAM" id="SSF47616">
    <property type="entry name" value="GST C-terminal domain-like"/>
    <property type="match status" value="1"/>
</dbReference>
<reference evidence="3 4" key="1">
    <citation type="submission" date="2018-05" db="EMBL/GenBank/DDBJ databases">
        <title>Genomic Encyclopedia of Type Strains, Phase IV (KMG-IV): sequencing the most valuable type-strain genomes for metagenomic binning, comparative biology and taxonomic classification.</title>
        <authorList>
            <person name="Goeker M."/>
        </authorList>
    </citation>
    <scope>NUCLEOTIDE SEQUENCE [LARGE SCALE GENOMIC DNA]</scope>
    <source>
        <strain evidence="3 4">DSM 6986</strain>
    </source>
</reference>
<dbReference type="GO" id="GO:0016740">
    <property type="term" value="F:transferase activity"/>
    <property type="evidence" value="ECO:0007669"/>
    <property type="project" value="UniProtKB-KW"/>
</dbReference>
<dbReference type="InterPro" id="IPR004045">
    <property type="entry name" value="Glutathione_S-Trfase_N"/>
</dbReference>
<comment type="caution">
    <text evidence="3">The sequence shown here is derived from an EMBL/GenBank/DDBJ whole genome shotgun (WGS) entry which is preliminary data.</text>
</comment>
<dbReference type="PANTHER" id="PTHR44051">
    <property type="entry name" value="GLUTATHIONE S-TRANSFERASE-RELATED"/>
    <property type="match status" value="1"/>
</dbReference>
<evidence type="ECO:0000313" key="3">
    <source>
        <dbReference type="EMBL" id="PWJ80540.1"/>
    </source>
</evidence>
<feature type="domain" description="GST N-terminal" evidence="1">
    <location>
        <begin position="1"/>
        <end position="82"/>
    </location>
</feature>
<dbReference type="RefSeq" id="WP_210205668.1">
    <property type="nucleotide sequence ID" value="NZ_QGGG01000012.1"/>
</dbReference>
<dbReference type="Pfam" id="PF00043">
    <property type="entry name" value="GST_C"/>
    <property type="match status" value="1"/>
</dbReference>
<dbReference type="CDD" id="cd03056">
    <property type="entry name" value="GST_N_4"/>
    <property type="match status" value="1"/>
</dbReference>
<name>A0A316BZL7_PSESE</name>
<dbReference type="InterPro" id="IPR036249">
    <property type="entry name" value="Thioredoxin-like_sf"/>
</dbReference>
<dbReference type="Gene3D" id="1.20.1050.10">
    <property type="match status" value="1"/>
</dbReference>
<dbReference type="SFLD" id="SFLDG00358">
    <property type="entry name" value="Main_(cytGST)"/>
    <property type="match status" value="1"/>
</dbReference>
<protein>
    <submittedName>
        <fullName evidence="3">Glutathione S-transferase</fullName>
    </submittedName>
</protein>
<organism evidence="3 4">
    <name type="scientific">Pseudaminobacter salicylatoxidans</name>
    <dbReference type="NCBI Taxonomy" id="93369"/>
    <lineage>
        <taxon>Bacteria</taxon>
        <taxon>Pseudomonadati</taxon>
        <taxon>Pseudomonadota</taxon>
        <taxon>Alphaproteobacteria</taxon>
        <taxon>Hyphomicrobiales</taxon>
        <taxon>Phyllobacteriaceae</taxon>
        <taxon>Pseudaminobacter</taxon>
    </lineage>
</organism>
<dbReference type="STRING" id="1192868.GCA_000304395_01730"/>
<gene>
    <name evidence="3" type="ORF">C7441_11281</name>
</gene>
<evidence type="ECO:0000313" key="4">
    <source>
        <dbReference type="Proteomes" id="UP000245396"/>
    </source>
</evidence>
<keyword evidence="3" id="KW-0808">Transferase</keyword>
<dbReference type="InterPro" id="IPR004046">
    <property type="entry name" value="GST_C"/>
</dbReference>
<keyword evidence="4" id="KW-1185">Reference proteome</keyword>
<dbReference type="SFLD" id="SFLDG01151">
    <property type="entry name" value="Main.2:_Nu-like"/>
    <property type="match status" value="1"/>
</dbReference>
<feature type="domain" description="GST C-terminal" evidence="2">
    <location>
        <begin position="84"/>
        <end position="203"/>
    </location>
</feature>
<dbReference type="Pfam" id="PF13409">
    <property type="entry name" value="GST_N_2"/>
    <property type="match status" value="1"/>
</dbReference>
<dbReference type="PROSITE" id="PS50404">
    <property type="entry name" value="GST_NTER"/>
    <property type="match status" value="1"/>
</dbReference>
<evidence type="ECO:0000259" key="1">
    <source>
        <dbReference type="PROSITE" id="PS50404"/>
    </source>
</evidence>
<accession>A0A316BZL7</accession>
<dbReference type="SFLD" id="SFLDS00019">
    <property type="entry name" value="Glutathione_Transferase_(cytos"/>
    <property type="match status" value="1"/>
</dbReference>
<dbReference type="EMBL" id="QGGG01000012">
    <property type="protein sequence ID" value="PWJ80540.1"/>
    <property type="molecule type" value="Genomic_DNA"/>
</dbReference>